<sequence length="46" mass="4806">MKKALRSVLLTSALVCSNVALASGDVQAQGGCWSFSLGPIFITNCF</sequence>
<evidence type="ECO:0000313" key="3">
    <source>
        <dbReference type="Proteomes" id="UP001597475"/>
    </source>
</evidence>
<evidence type="ECO:0000313" key="2">
    <source>
        <dbReference type="EMBL" id="MFD2610279.1"/>
    </source>
</evidence>
<accession>A0ABW5P702</accession>
<dbReference type="Proteomes" id="UP001597475">
    <property type="component" value="Unassembled WGS sequence"/>
</dbReference>
<dbReference type="RefSeq" id="WP_386846334.1">
    <property type="nucleotide sequence ID" value="NZ_JBHUMK010000058.1"/>
</dbReference>
<comment type="caution">
    <text evidence="2">The sequence shown here is derived from an EMBL/GenBank/DDBJ whole genome shotgun (WGS) entry which is preliminary data.</text>
</comment>
<proteinExistence type="predicted"/>
<feature type="signal peptide" evidence="1">
    <location>
        <begin position="1"/>
        <end position="22"/>
    </location>
</feature>
<gene>
    <name evidence="2" type="ORF">ACFSR9_12650</name>
</gene>
<keyword evidence="1" id="KW-0732">Signal</keyword>
<dbReference type="EMBL" id="JBHUMK010000058">
    <property type="protein sequence ID" value="MFD2610279.1"/>
    <property type="molecule type" value="Genomic_DNA"/>
</dbReference>
<evidence type="ECO:0000256" key="1">
    <source>
        <dbReference type="SAM" id="SignalP"/>
    </source>
</evidence>
<reference evidence="3" key="1">
    <citation type="journal article" date="2019" name="Int. J. Syst. Evol. Microbiol.">
        <title>The Global Catalogue of Microorganisms (GCM) 10K type strain sequencing project: providing services to taxonomists for standard genome sequencing and annotation.</title>
        <authorList>
            <consortium name="The Broad Institute Genomics Platform"/>
            <consortium name="The Broad Institute Genome Sequencing Center for Infectious Disease"/>
            <person name="Wu L."/>
            <person name="Ma J."/>
        </authorList>
    </citation>
    <scope>NUCLEOTIDE SEQUENCE [LARGE SCALE GENOMIC DNA]</scope>
    <source>
        <strain evidence="3">KCTC 33842</strain>
    </source>
</reference>
<keyword evidence="3" id="KW-1185">Reference proteome</keyword>
<protein>
    <submittedName>
        <fullName evidence="2">Uncharacterized protein</fullName>
    </submittedName>
</protein>
<organism evidence="2 3">
    <name type="scientific">Deinococcus taklimakanensis</name>
    <dbReference type="NCBI Taxonomy" id="536443"/>
    <lineage>
        <taxon>Bacteria</taxon>
        <taxon>Thermotogati</taxon>
        <taxon>Deinococcota</taxon>
        <taxon>Deinococci</taxon>
        <taxon>Deinococcales</taxon>
        <taxon>Deinococcaceae</taxon>
        <taxon>Deinococcus</taxon>
    </lineage>
</organism>
<feature type="chain" id="PRO_5045419537" evidence="1">
    <location>
        <begin position="23"/>
        <end position="46"/>
    </location>
</feature>
<name>A0ABW5P702_9DEIO</name>